<dbReference type="GO" id="GO:0003676">
    <property type="term" value="F:nucleic acid binding"/>
    <property type="evidence" value="ECO:0007669"/>
    <property type="project" value="InterPro"/>
</dbReference>
<proteinExistence type="predicted"/>
<dbReference type="InterPro" id="IPR002711">
    <property type="entry name" value="HNH"/>
</dbReference>
<dbReference type="GO" id="GO:0008270">
    <property type="term" value="F:zinc ion binding"/>
    <property type="evidence" value="ECO:0007669"/>
    <property type="project" value="InterPro"/>
</dbReference>
<reference evidence="2 3" key="1">
    <citation type="journal article" date="2014" name="Nature">
        <title>An environmental bacterial taxon with a large and distinct metabolic repertoire.</title>
        <authorList>
            <person name="Wilson M.C."/>
            <person name="Mori T."/>
            <person name="Ruckert C."/>
            <person name="Uria A.R."/>
            <person name="Helf M.J."/>
            <person name="Takada K."/>
            <person name="Gernert C."/>
            <person name="Steffens U.A."/>
            <person name="Heycke N."/>
            <person name="Schmitt S."/>
            <person name="Rinke C."/>
            <person name="Helfrich E.J."/>
            <person name="Brachmann A.O."/>
            <person name="Gurgui C."/>
            <person name="Wakimoto T."/>
            <person name="Kracht M."/>
            <person name="Crusemann M."/>
            <person name="Hentschel U."/>
            <person name="Abe I."/>
            <person name="Matsunaga S."/>
            <person name="Kalinowski J."/>
            <person name="Takeyama H."/>
            <person name="Piel J."/>
        </authorList>
    </citation>
    <scope>NUCLEOTIDE SEQUENCE [LARGE SCALE GENOMIC DNA]</scope>
    <source>
        <strain evidence="3">TSY2</strain>
    </source>
</reference>
<evidence type="ECO:0000313" key="2">
    <source>
        <dbReference type="EMBL" id="ETW97976.1"/>
    </source>
</evidence>
<dbReference type="HOGENOM" id="CLU_108834_0_0_7"/>
<dbReference type="AlphaFoldDB" id="W4LKV3"/>
<feature type="domain" description="HNH" evidence="1">
    <location>
        <begin position="3"/>
        <end position="37"/>
    </location>
</feature>
<gene>
    <name evidence="2" type="ORF">ETSY2_43555</name>
</gene>
<name>W4LKV3_9BACT</name>
<keyword evidence="3" id="KW-1185">Reference proteome</keyword>
<sequence length="147" mass="17026">MFDLDHFTPQCIEPEKREDYDNLVYACHSCNLTKGDQKCPDPSSVLTSDQVIVHADGALEALTQEAERLIRILDLDDEECRAWRRIMIRIIELAEERDQELDKQLMGFPDDLPDLSRLRPPGGNTRPDGIRESYFEVRRYGELPATY</sequence>
<comment type="caution">
    <text evidence="2">The sequence shown here is derived from an EMBL/GenBank/DDBJ whole genome shotgun (WGS) entry which is preliminary data.</text>
</comment>
<dbReference type="EMBL" id="AZHX01001990">
    <property type="protein sequence ID" value="ETW97976.1"/>
    <property type="molecule type" value="Genomic_DNA"/>
</dbReference>
<dbReference type="Proteomes" id="UP000019140">
    <property type="component" value="Unassembled WGS sequence"/>
</dbReference>
<dbReference type="Pfam" id="PF01844">
    <property type="entry name" value="HNH"/>
    <property type="match status" value="1"/>
</dbReference>
<dbReference type="Gene3D" id="1.10.30.50">
    <property type="match status" value="1"/>
</dbReference>
<protein>
    <recommendedName>
        <fullName evidence="1">HNH domain-containing protein</fullName>
    </recommendedName>
</protein>
<evidence type="ECO:0000313" key="3">
    <source>
        <dbReference type="Proteomes" id="UP000019140"/>
    </source>
</evidence>
<organism evidence="2 3">
    <name type="scientific">Candidatus Entotheonella gemina</name>
    <dbReference type="NCBI Taxonomy" id="1429439"/>
    <lineage>
        <taxon>Bacteria</taxon>
        <taxon>Pseudomonadati</taxon>
        <taxon>Nitrospinota/Tectimicrobiota group</taxon>
        <taxon>Candidatus Tectimicrobiota</taxon>
        <taxon>Candidatus Entotheonellia</taxon>
        <taxon>Candidatus Entotheonellales</taxon>
        <taxon>Candidatus Entotheonellaceae</taxon>
        <taxon>Candidatus Entotheonella</taxon>
    </lineage>
</organism>
<dbReference type="GO" id="GO:0004519">
    <property type="term" value="F:endonuclease activity"/>
    <property type="evidence" value="ECO:0007669"/>
    <property type="project" value="InterPro"/>
</dbReference>
<evidence type="ECO:0000259" key="1">
    <source>
        <dbReference type="Pfam" id="PF01844"/>
    </source>
</evidence>
<accession>W4LKV3</accession>